<comment type="caution">
    <text evidence="3">The sequence shown here is derived from an EMBL/GenBank/DDBJ whole genome shotgun (WGS) entry which is preliminary data.</text>
</comment>
<feature type="region of interest" description="Disordered" evidence="1">
    <location>
        <begin position="1"/>
        <end position="35"/>
    </location>
</feature>
<evidence type="ECO:0000256" key="1">
    <source>
        <dbReference type="SAM" id="MobiDB-lite"/>
    </source>
</evidence>
<feature type="transmembrane region" description="Helical" evidence="2">
    <location>
        <begin position="121"/>
        <end position="140"/>
    </location>
</feature>
<accession>A0A549SDC9</accession>
<reference evidence="3 4" key="1">
    <citation type="submission" date="2019-07" db="EMBL/GenBank/DDBJ databases">
        <title>Ln-dependent methylotrophs.</title>
        <authorList>
            <person name="Tani A."/>
        </authorList>
    </citation>
    <scope>NUCLEOTIDE SEQUENCE [LARGE SCALE GENOMIC DNA]</scope>
    <source>
        <strain evidence="3 4">SM89A</strain>
    </source>
</reference>
<feature type="transmembrane region" description="Helical" evidence="2">
    <location>
        <begin position="146"/>
        <end position="163"/>
    </location>
</feature>
<proteinExistence type="predicted"/>
<keyword evidence="2" id="KW-0472">Membrane</keyword>
<dbReference type="Proteomes" id="UP000316781">
    <property type="component" value="Unassembled WGS sequence"/>
</dbReference>
<organism evidence="3 4">
    <name type="scientific">Methylosinus sporium</name>
    <dbReference type="NCBI Taxonomy" id="428"/>
    <lineage>
        <taxon>Bacteria</taxon>
        <taxon>Pseudomonadati</taxon>
        <taxon>Pseudomonadota</taxon>
        <taxon>Alphaproteobacteria</taxon>
        <taxon>Hyphomicrobiales</taxon>
        <taxon>Methylocystaceae</taxon>
        <taxon>Methylosinus</taxon>
    </lineage>
</organism>
<dbReference type="Pfam" id="PF06496">
    <property type="entry name" value="DUF1097"/>
    <property type="match status" value="1"/>
</dbReference>
<keyword evidence="2" id="KW-0812">Transmembrane</keyword>
<evidence type="ECO:0000256" key="2">
    <source>
        <dbReference type="SAM" id="Phobius"/>
    </source>
</evidence>
<keyword evidence="2" id="KW-1133">Transmembrane helix</keyword>
<evidence type="ECO:0000313" key="4">
    <source>
        <dbReference type="Proteomes" id="UP000316781"/>
    </source>
</evidence>
<sequence>MSSTPSSPRPSCGRCSHARPQRASPELPPLSFSKIDGPLRRRGIHAICADPRSRAQLEAIVMSITSFRAVSVGALGGLAAFLALGPAASYGAQLFAALIGWAGYMQFGGKLEGLKKSIPHHLFGVLLAAVALVAATRLPYGETIGVAAWTAIAVAVTLVLLVLASKLPALAEWPVSLAAYATLLATTHADDLLALAPNNPALLAALSLIVGAVFGYAAEQLAEALQKLPLPGQKAPSAARS</sequence>
<dbReference type="EMBL" id="VJMF01000102">
    <property type="protein sequence ID" value="TRL25533.1"/>
    <property type="molecule type" value="Genomic_DNA"/>
</dbReference>
<feature type="compositionally biased region" description="Low complexity" evidence="1">
    <location>
        <begin position="1"/>
        <end position="15"/>
    </location>
</feature>
<protein>
    <submittedName>
        <fullName evidence="3">DUF1097 domain-containing protein</fullName>
    </submittedName>
</protein>
<name>A0A549SDC9_METSR</name>
<gene>
    <name evidence="3" type="ORF">FM996_19985</name>
</gene>
<evidence type="ECO:0000313" key="3">
    <source>
        <dbReference type="EMBL" id="TRL25533.1"/>
    </source>
</evidence>
<feature type="transmembrane region" description="Helical" evidence="2">
    <location>
        <begin position="201"/>
        <end position="218"/>
    </location>
</feature>
<dbReference type="InterPro" id="IPR009476">
    <property type="entry name" value="DUF1097"/>
</dbReference>
<dbReference type="AlphaFoldDB" id="A0A549SDC9"/>